<dbReference type="Proteomes" id="UP000593765">
    <property type="component" value="Chromosome"/>
</dbReference>
<dbReference type="KEGG" id="hbs:IPV69_17525"/>
<keyword evidence="1" id="KW-1133">Transmembrane helix</keyword>
<keyword evidence="1" id="KW-0472">Membrane</keyword>
<sequence>MNGIPGMMFPALQTLSEGTAYKYVPFLTPLPAWNDSVWPWLLLPLCIAIAVVYKSIKCRTMRQVPREATVLTLWIVVGMAIAAGALALIVEALERFS</sequence>
<accession>A0A7M2WR63</accession>
<name>A0A7M2WR63_9BACT</name>
<evidence type="ECO:0000313" key="2">
    <source>
        <dbReference type="EMBL" id="QOV88055.1"/>
    </source>
</evidence>
<organism evidence="2 3">
    <name type="scientific">Humisphaera borealis</name>
    <dbReference type="NCBI Taxonomy" id="2807512"/>
    <lineage>
        <taxon>Bacteria</taxon>
        <taxon>Pseudomonadati</taxon>
        <taxon>Planctomycetota</taxon>
        <taxon>Phycisphaerae</taxon>
        <taxon>Tepidisphaerales</taxon>
        <taxon>Tepidisphaeraceae</taxon>
        <taxon>Humisphaera</taxon>
    </lineage>
</organism>
<reference evidence="2 3" key="1">
    <citation type="submission" date="2020-10" db="EMBL/GenBank/DDBJ databases">
        <title>Wide distribution of Phycisphaera-like planctomycetes from WD2101 soil group in peatlands and genome analysis of the first cultivated representative.</title>
        <authorList>
            <person name="Dedysh S.N."/>
            <person name="Beletsky A.V."/>
            <person name="Ivanova A."/>
            <person name="Kulichevskaya I.S."/>
            <person name="Suzina N.E."/>
            <person name="Philippov D.A."/>
            <person name="Rakitin A.L."/>
            <person name="Mardanov A.V."/>
            <person name="Ravin N.V."/>
        </authorList>
    </citation>
    <scope>NUCLEOTIDE SEQUENCE [LARGE SCALE GENOMIC DNA]</scope>
    <source>
        <strain evidence="2 3">M1803</strain>
    </source>
</reference>
<keyword evidence="3" id="KW-1185">Reference proteome</keyword>
<gene>
    <name evidence="2" type="ORF">IPV69_17525</name>
</gene>
<proteinExistence type="predicted"/>
<dbReference type="AlphaFoldDB" id="A0A7M2WR63"/>
<feature type="transmembrane region" description="Helical" evidence="1">
    <location>
        <begin position="37"/>
        <end position="56"/>
    </location>
</feature>
<protein>
    <submittedName>
        <fullName evidence="2">Uncharacterized protein</fullName>
    </submittedName>
</protein>
<keyword evidence="1" id="KW-0812">Transmembrane</keyword>
<evidence type="ECO:0000256" key="1">
    <source>
        <dbReference type="SAM" id="Phobius"/>
    </source>
</evidence>
<feature type="transmembrane region" description="Helical" evidence="1">
    <location>
        <begin position="68"/>
        <end position="90"/>
    </location>
</feature>
<dbReference type="RefSeq" id="WP_206291019.1">
    <property type="nucleotide sequence ID" value="NZ_CP063458.1"/>
</dbReference>
<dbReference type="EMBL" id="CP063458">
    <property type="protein sequence ID" value="QOV88055.1"/>
    <property type="molecule type" value="Genomic_DNA"/>
</dbReference>
<evidence type="ECO:0000313" key="3">
    <source>
        <dbReference type="Proteomes" id="UP000593765"/>
    </source>
</evidence>